<dbReference type="GO" id="GO:0016020">
    <property type="term" value="C:membrane"/>
    <property type="evidence" value="ECO:0007669"/>
    <property type="project" value="GOC"/>
</dbReference>
<dbReference type="PANTHER" id="PTHR12468:SF2">
    <property type="entry name" value="GPI MANNOSYLTRANSFERASE 2"/>
    <property type="match status" value="1"/>
</dbReference>
<feature type="transmembrane region" description="Helical" evidence="11">
    <location>
        <begin position="406"/>
        <end position="427"/>
    </location>
</feature>
<evidence type="ECO:0000256" key="11">
    <source>
        <dbReference type="SAM" id="Phobius"/>
    </source>
</evidence>
<sequence>MDGPTNGCLMTTTLPTTEPSPPLPPRRAPGGNPKGPLRKRPGTPGLRLLARLTPADLRVLRLYLFTRLGLWLVTYSTAWLVRAGSGAKTPASWLSLWAQWDWCHYQHIAQYGYFAPFPGIRPEADNRAAFFPGFPLVLRAVHTVIPDWTVAGLLISLVSGAVAVTALARIAGIGRTDGAVAGQRATGFLLLSPAAMFLAAGYTESLFLAFALPAWLAAKHRNWPVAGLLAALATTTRVSGLFLAAAILVEFLLARDGRRGPRRLRSLLWCLAPAVPAAAYTGYLHARTGDLMAWKHAQERGWNREFHTPAEAFSNTWRNAFDHVQSTGYAWEFQFELVAMAVGILLLFVLLLRRRWPEATYTGLTLWALGTSYWYLSVPRATLLWWPLWTGLAHWSLRRGWVTEAYAGAVAPLMVVFTVTFASGHWAG</sequence>
<feature type="transmembrane region" description="Helical" evidence="11">
    <location>
        <begin position="364"/>
        <end position="386"/>
    </location>
</feature>
<keyword evidence="9 11" id="KW-0472">Membrane</keyword>
<feature type="transmembrane region" description="Helical" evidence="11">
    <location>
        <begin position="148"/>
        <end position="168"/>
    </location>
</feature>
<evidence type="ECO:0000256" key="3">
    <source>
        <dbReference type="ARBA" id="ARBA00022502"/>
    </source>
</evidence>
<evidence type="ECO:0000256" key="7">
    <source>
        <dbReference type="ARBA" id="ARBA00022824"/>
    </source>
</evidence>
<keyword evidence="3" id="KW-0337">GPI-anchor biosynthesis</keyword>
<accession>A0A3M0I7M6</accession>
<proteinExistence type="predicted"/>
<evidence type="ECO:0000256" key="5">
    <source>
        <dbReference type="ARBA" id="ARBA00022679"/>
    </source>
</evidence>
<keyword evidence="13" id="KW-1185">Reference proteome</keyword>
<evidence type="ECO:0008006" key="14">
    <source>
        <dbReference type="Google" id="ProtNLM"/>
    </source>
</evidence>
<dbReference type="InterPro" id="IPR007315">
    <property type="entry name" value="PIG-V/Gpi18"/>
</dbReference>
<reference evidence="12 13" key="1">
    <citation type="submission" date="2017-11" db="EMBL/GenBank/DDBJ databases">
        <title>Draft genome of actinobacteria isolated from guarana (Paullinia cupana (Mart.) Ducke.</title>
        <authorList>
            <person name="Siqueira K.A."/>
            <person name="Liotti R.G."/>
            <person name="Mendes T.A.O."/>
            <person name="Soares M.A."/>
        </authorList>
    </citation>
    <scope>NUCLEOTIDE SEQUENCE [LARGE SCALE GENOMIC DNA]</scope>
    <source>
        <strain evidence="12 13">193</strain>
    </source>
</reference>
<gene>
    <name evidence="12" type="ORF">CTZ28_21400</name>
</gene>
<dbReference type="EMBL" id="PENI01000013">
    <property type="protein sequence ID" value="RMB84060.1"/>
    <property type="molecule type" value="Genomic_DNA"/>
</dbReference>
<feature type="transmembrane region" description="Helical" evidence="11">
    <location>
        <begin position="266"/>
        <end position="286"/>
    </location>
</feature>
<feature type="transmembrane region" description="Helical" evidence="11">
    <location>
        <begin position="62"/>
        <end position="81"/>
    </location>
</feature>
<dbReference type="GO" id="GO:0006506">
    <property type="term" value="P:GPI anchor biosynthetic process"/>
    <property type="evidence" value="ECO:0007669"/>
    <property type="project" value="UniProtKB-UniPathway"/>
</dbReference>
<keyword evidence="8 11" id="KW-1133">Transmembrane helix</keyword>
<keyword evidence="7" id="KW-0256">Endoplasmic reticulum</keyword>
<evidence type="ECO:0000256" key="2">
    <source>
        <dbReference type="ARBA" id="ARBA00004687"/>
    </source>
</evidence>
<keyword evidence="5" id="KW-0808">Transferase</keyword>
<dbReference type="Proteomes" id="UP000270471">
    <property type="component" value="Unassembled WGS sequence"/>
</dbReference>
<evidence type="ECO:0000313" key="13">
    <source>
        <dbReference type="Proteomes" id="UP000270471"/>
    </source>
</evidence>
<keyword evidence="4" id="KW-0328">Glycosyltransferase</keyword>
<organism evidence="12 13">
    <name type="scientific">Streptomyces shenzhenensis</name>
    <dbReference type="NCBI Taxonomy" id="943815"/>
    <lineage>
        <taxon>Bacteria</taxon>
        <taxon>Bacillati</taxon>
        <taxon>Actinomycetota</taxon>
        <taxon>Actinomycetes</taxon>
        <taxon>Kitasatosporales</taxon>
        <taxon>Streptomycetaceae</taxon>
        <taxon>Streptomyces</taxon>
    </lineage>
</organism>
<evidence type="ECO:0000256" key="1">
    <source>
        <dbReference type="ARBA" id="ARBA00004477"/>
    </source>
</evidence>
<name>A0A3M0I7M6_9ACTN</name>
<dbReference type="GO" id="GO:0031501">
    <property type="term" value="C:mannosyltransferase complex"/>
    <property type="evidence" value="ECO:0007669"/>
    <property type="project" value="TreeGrafter"/>
</dbReference>
<feature type="compositionally biased region" description="Pro residues" evidence="10">
    <location>
        <begin position="18"/>
        <end position="27"/>
    </location>
</feature>
<feature type="transmembrane region" description="Helical" evidence="11">
    <location>
        <begin position="333"/>
        <end position="352"/>
    </location>
</feature>
<comment type="caution">
    <text evidence="12">The sequence shown here is derived from an EMBL/GenBank/DDBJ whole genome shotgun (WGS) entry which is preliminary data.</text>
</comment>
<feature type="transmembrane region" description="Helical" evidence="11">
    <location>
        <begin position="188"/>
        <end position="216"/>
    </location>
</feature>
<evidence type="ECO:0000256" key="8">
    <source>
        <dbReference type="ARBA" id="ARBA00022989"/>
    </source>
</evidence>
<dbReference type="PANTHER" id="PTHR12468">
    <property type="entry name" value="GPI MANNOSYLTRANSFERASE 2"/>
    <property type="match status" value="1"/>
</dbReference>
<comment type="subcellular location">
    <subcellularLocation>
        <location evidence="1">Endoplasmic reticulum membrane</location>
        <topology evidence="1">Multi-pass membrane protein</topology>
    </subcellularLocation>
</comment>
<keyword evidence="6 11" id="KW-0812">Transmembrane</keyword>
<dbReference type="GO" id="GO:0000009">
    <property type="term" value="F:alpha-1,6-mannosyltransferase activity"/>
    <property type="evidence" value="ECO:0007669"/>
    <property type="project" value="InterPro"/>
</dbReference>
<dbReference type="UniPathway" id="UPA00196"/>
<dbReference type="GO" id="GO:0004376">
    <property type="term" value="F:GPI mannosyltransferase activity"/>
    <property type="evidence" value="ECO:0007669"/>
    <property type="project" value="InterPro"/>
</dbReference>
<dbReference type="OrthoDB" id="151635at2"/>
<evidence type="ECO:0000256" key="4">
    <source>
        <dbReference type="ARBA" id="ARBA00022676"/>
    </source>
</evidence>
<dbReference type="AlphaFoldDB" id="A0A3M0I7M6"/>
<evidence type="ECO:0000313" key="12">
    <source>
        <dbReference type="EMBL" id="RMB84060.1"/>
    </source>
</evidence>
<feature type="region of interest" description="Disordered" evidence="10">
    <location>
        <begin position="1"/>
        <end position="43"/>
    </location>
</feature>
<feature type="transmembrane region" description="Helical" evidence="11">
    <location>
        <begin position="228"/>
        <end position="254"/>
    </location>
</feature>
<evidence type="ECO:0000256" key="9">
    <source>
        <dbReference type="ARBA" id="ARBA00023136"/>
    </source>
</evidence>
<evidence type="ECO:0000256" key="6">
    <source>
        <dbReference type="ARBA" id="ARBA00022692"/>
    </source>
</evidence>
<evidence type="ECO:0000256" key="10">
    <source>
        <dbReference type="SAM" id="MobiDB-lite"/>
    </source>
</evidence>
<comment type="pathway">
    <text evidence="2">Glycolipid biosynthesis; glycosylphosphatidylinositol-anchor biosynthesis.</text>
</comment>
<protein>
    <recommendedName>
        <fullName evidence="14">Glycosyltransferase RgtA/B/C/D-like domain-containing protein</fullName>
    </recommendedName>
</protein>